<evidence type="ECO:0000313" key="1">
    <source>
        <dbReference type="EnsemblPlants" id="Solyc04g051397.1.1"/>
    </source>
</evidence>
<reference evidence="1" key="2">
    <citation type="submission" date="2019-01" db="UniProtKB">
        <authorList>
            <consortium name="EnsemblPlants"/>
        </authorList>
    </citation>
    <scope>IDENTIFICATION</scope>
    <source>
        <strain evidence="1">cv. Heinz 1706</strain>
    </source>
</reference>
<keyword evidence="2" id="KW-1185">Reference proteome</keyword>
<dbReference type="InterPro" id="IPR052035">
    <property type="entry name" value="ZnF_BED_domain_contain"/>
</dbReference>
<name>A0A3Q7GWL2_SOLLC</name>
<evidence type="ECO:0000313" key="2">
    <source>
        <dbReference type="Proteomes" id="UP000004994"/>
    </source>
</evidence>
<dbReference type="OMA" id="IRSHRIC"/>
<dbReference type="STRING" id="4081.A0A3Q7GWL2"/>
<dbReference type="SUPFAM" id="SSF53098">
    <property type="entry name" value="Ribonuclease H-like"/>
    <property type="match status" value="1"/>
</dbReference>
<reference evidence="1" key="1">
    <citation type="journal article" date="2012" name="Nature">
        <title>The tomato genome sequence provides insights into fleshy fruit evolution.</title>
        <authorList>
            <consortium name="Tomato Genome Consortium"/>
        </authorList>
    </citation>
    <scope>NUCLEOTIDE SEQUENCE [LARGE SCALE GENOMIC DNA]</scope>
    <source>
        <strain evidence="1">cv. Heinz 1706</strain>
    </source>
</reference>
<accession>A0A3Q7GWL2</accession>
<dbReference type="Gramene" id="Solyc04g051397.1.1">
    <property type="protein sequence ID" value="Solyc04g051397.1.1"/>
    <property type="gene ID" value="Solyc04g051397.1"/>
</dbReference>
<dbReference type="PANTHER" id="PTHR46481:SF3">
    <property type="entry name" value="HAT-LIKE TRANSPOSASE RNASE-H FOLD DOMAIN-CONTAINING PROTEIN"/>
    <property type="match status" value="1"/>
</dbReference>
<protein>
    <submittedName>
        <fullName evidence="1">Uncharacterized protein</fullName>
    </submittedName>
</protein>
<organism evidence="1">
    <name type="scientific">Solanum lycopersicum</name>
    <name type="common">Tomato</name>
    <name type="synonym">Lycopersicon esculentum</name>
    <dbReference type="NCBI Taxonomy" id="4081"/>
    <lineage>
        <taxon>Eukaryota</taxon>
        <taxon>Viridiplantae</taxon>
        <taxon>Streptophyta</taxon>
        <taxon>Embryophyta</taxon>
        <taxon>Tracheophyta</taxon>
        <taxon>Spermatophyta</taxon>
        <taxon>Magnoliopsida</taxon>
        <taxon>eudicotyledons</taxon>
        <taxon>Gunneridae</taxon>
        <taxon>Pentapetalae</taxon>
        <taxon>asterids</taxon>
        <taxon>lamiids</taxon>
        <taxon>Solanales</taxon>
        <taxon>Solanaceae</taxon>
        <taxon>Solanoideae</taxon>
        <taxon>Solaneae</taxon>
        <taxon>Solanum</taxon>
        <taxon>Solanum subgen. Lycopersicon</taxon>
    </lineage>
</organism>
<dbReference type="InParanoid" id="A0A3Q7GWL2"/>
<proteinExistence type="predicted"/>
<dbReference type="EnsemblPlants" id="Solyc04g051397.1.1">
    <property type="protein sequence ID" value="Solyc04g051397.1.1"/>
    <property type="gene ID" value="Solyc04g051397.1"/>
</dbReference>
<dbReference type="AlphaFoldDB" id="A0A3Q7GWL2"/>
<dbReference type="InterPro" id="IPR012337">
    <property type="entry name" value="RNaseH-like_sf"/>
</dbReference>
<dbReference type="PANTHER" id="PTHR46481">
    <property type="entry name" value="ZINC FINGER BED DOMAIN-CONTAINING PROTEIN 4"/>
    <property type="match status" value="1"/>
</dbReference>
<dbReference type="SUPFAM" id="SSF140996">
    <property type="entry name" value="Hermes dimerisation domain"/>
    <property type="match status" value="1"/>
</dbReference>
<sequence>MCFEFDIDDFVWLEDCFYFAVHPTSETIILDDMGVRRFLFTDILGECTMTENIIVDKVIGESGATNSNEIEQSQTIESKVKKGRKKRSRAWDHFTRKTDSDGSEKAIFNYCKKEYFADTKDHGGNNGDVVVVPWKVDQEECRKALCRMVIIDELPFKFVEKEGFKQFMKVAQPCFHIPSRTTLTRDCFDLFDEEKRKLMAVFKETQQRVFCPITSHRGEDLEKPISKCLHEWGLHRIFTVTIDNSGSNGVAITELSKQLTKWGTNLMGGSHLHIRCMDHIVNLIVQDGTKEANMSIERVRRAVTYIRQSLAWK</sequence>
<dbReference type="Proteomes" id="UP000004994">
    <property type="component" value="Chromosome 4"/>
</dbReference>
<dbReference type="GO" id="GO:0005634">
    <property type="term" value="C:nucleus"/>
    <property type="evidence" value="ECO:0000318"/>
    <property type="project" value="GO_Central"/>
</dbReference>
<dbReference type="GO" id="GO:0006357">
    <property type="term" value="P:regulation of transcription by RNA polymerase II"/>
    <property type="evidence" value="ECO:0000318"/>
    <property type="project" value="GO_Central"/>
</dbReference>